<proteinExistence type="predicted"/>
<protein>
    <recommendedName>
        <fullName evidence="3">Fungal N-terminal domain-containing protein</fullName>
    </recommendedName>
</protein>
<evidence type="ECO:0000313" key="1">
    <source>
        <dbReference type="EMBL" id="KAL2847083.1"/>
    </source>
</evidence>
<dbReference type="Proteomes" id="UP001610444">
    <property type="component" value="Unassembled WGS sequence"/>
</dbReference>
<dbReference type="GeneID" id="98161241"/>
<organism evidence="1 2">
    <name type="scientific">Aspergillus pseudodeflectus</name>
    <dbReference type="NCBI Taxonomy" id="176178"/>
    <lineage>
        <taxon>Eukaryota</taxon>
        <taxon>Fungi</taxon>
        <taxon>Dikarya</taxon>
        <taxon>Ascomycota</taxon>
        <taxon>Pezizomycotina</taxon>
        <taxon>Eurotiomycetes</taxon>
        <taxon>Eurotiomycetidae</taxon>
        <taxon>Eurotiales</taxon>
        <taxon>Aspergillaceae</taxon>
        <taxon>Aspergillus</taxon>
        <taxon>Aspergillus subgen. Nidulantes</taxon>
    </lineage>
</organism>
<accession>A0ABR4K446</accession>
<dbReference type="RefSeq" id="XP_070897530.1">
    <property type="nucleotide sequence ID" value="XM_071046077.1"/>
</dbReference>
<comment type="caution">
    <text evidence="1">The sequence shown here is derived from an EMBL/GenBank/DDBJ whole genome shotgun (WGS) entry which is preliminary data.</text>
</comment>
<gene>
    <name evidence="1" type="ORF">BJX68DRAFT_268382</name>
</gene>
<evidence type="ECO:0008006" key="3">
    <source>
        <dbReference type="Google" id="ProtNLM"/>
    </source>
</evidence>
<sequence length="947" mass="105974">MADPFSITGSAVGVISLGLTICQGLLAYYGPYKSFHEEINEVASRVQSLNSLLTTLNDLLANSPTFHASPSPQPIQAAIQSIQSCSQGLHKLDKIRTKCRTSHPPGKPSRSANQLNRLLYPFRQETLVKLMGTVTWLQDNLNTSLLLLQIAMQSSESTQMDLLVAKSSSAAFDTNEIKNIATRLDVRHSNLEGTVNLLQHRLDQMESHMRASMERQLISPGSLRQLMDNQQANDGCFRSLAPSVWTQRRNRKKSPDNQAKKVLSLIYRHTVCNRFLKYTLTASLTVTKSAGGCSISPNLQFRAIVPNDSPAFSLIQATMERLKLGDCNQSIIRDTRTALFELFYTGKASLSDTLENGDTIMHAVVQWEDTDPCWEPNQWADWRVLIGDLADAGLAPNCVNDQGQTPADLIAASYSRSEGCRNSVNFAQVVDICSDLFARGSFITLDETYTSLHLIDVKVVEFFDSNTLQLIWSLADKEGAQVTSHQPPDIETEIRPILPLISRSDDQLRLLVNNGLCFSEWLPSYVEWPTGLEILLQSGYKPDNVILGHACYSGYEDLVRLILQTEGFHPGTHELESASLSGNPQFSKLVVEAVAHRRRELQLLVKKELAADKTAHLNIRPGTLLDRQAFNASQLLLEASIEIGGLCPTNQCSVYDTDNLSIQTAEQLWDAGFEDVDEVDELGYTSLMKLNGIRRFDWKPDFLLKNAAWLISKGADMHRKIPGSKHPTVLSLSHRIGKCMRDHTCWGAADTDLLYRIMVDDARDDCSCSCSIGGCSALTKLLDGIFDRVGVSFGLEKKVVVKEGYITLWRLVGLFDVSAWRDKTCFNSTVASAIIRYIAFTELELTHTCHKHGYGWEHFMSEEAIKEIHEEEGDLVQSLEELVHEFCEGYLDYPYALCEYVRNVMWPRLDNFQYEKVSGSGANDLDELAINVKLVRYPTAPPWRSDD</sequence>
<name>A0ABR4K446_9EURO</name>
<dbReference type="EMBL" id="JBFXLR010000030">
    <property type="protein sequence ID" value="KAL2847083.1"/>
    <property type="molecule type" value="Genomic_DNA"/>
</dbReference>
<reference evidence="1 2" key="1">
    <citation type="submission" date="2024-07" db="EMBL/GenBank/DDBJ databases">
        <title>Section-level genome sequencing and comparative genomics of Aspergillus sections Usti and Cavernicolus.</title>
        <authorList>
            <consortium name="Lawrence Berkeley National Laboratory"/>
            <person name="Nybo J.L."/>
            <person name="Vesth T.C."/>
            <person name="Theobald S."/>
            <person name="Frisvad J.C."/>
            <person name="Larsen T.O."/>
            <person name="Kjaerboelling I."/>
            <person name="Rothschild-Mancinelli K."/>
            <person name="Lyhne E.K."/>
            <person name="Kogle M.E."/>
            <person name="Barry K."/>
            <person name="Clum A."/>
            <person name="Na H."/>
            <person name="Ledsgaard L."/>
            <person name="Lin J."/>
            <person name="Lipzen A."/>
            <person name="Kuo A."/>
            <person name="Riley R."/>
            <person name="Mondo S."/>
            <person name="LaButti K."/>
            <person name="Haridas S."/>
            <person name="Pangalinan J."/>
            <person name="Salamov A.A."/>
            <person name="Simmons B.A."/>
            <person name="Magnuson J.K."/>
            <person name="Chen J."/>
            <person name="Drula E."/>
            <person name="Henrissat B."/>
            <person name="Wiebenga A."/>
            <person name="Lubbers R.J."/>
            <person name="Gomes A.C."/>
            <person name="Macurrencykelacurrency M.R."/>
            <person name="Stajich J."/>
            <person name="Grigoriev I.V."/>
            <person name="Mortensen U.H."/>
            <person name="De vries R.P."/>
            <person name="Baker S.E."/>
            <person name="Andersen M.R."/>
        </authorList>
    </citation>
    <scope>NUCLEOTIDE SEQUENCE [LARGE SCALE GENOMIC DNA]</scope>
    <source>
        <strain evidence="1 2">CBS 756.74</strain>
    </source>
</reference>
<keyword evidence="2" id="KW-1185">Reference proteome</keyword>
<evidence type="ECO:0000313" key="2">
    <source>
        <dbReference type="Proteomes" id="UP001610444"/>
    </source>
</evidence>